<dbReference type="AlphaFoldDB" id="A0A815Q3F3"/>
<dbReference type="Proteomes" id="UP000663860">
    <property type="component" value="Unassembled WGS sequence"/>
</dbReference>
<evidence type="ECO:0000313" key="2">
    <source>
        <dbReference type="EMBL" id="CAF1458042.1"/>
    </source>
</evidence>
<dbReference type="GO" id="GO:0016579">
    <property type="term" value="P:protein deubiquitination"/>
    <property type="evidence" value="ECO:0007669"/>
    <property type="project" value="TreeGrafter"/>
</dbReference>
<feature type="domain" description="OTU" evidence="1">
    <location>
        <begin position="50"/>
        <end position="115"/>
    </location>
</feature>
<proteinExistence type="predicted"/>
<dbReference type="EMBL" id="CAJNOE010001916">
    <property type="protein sequence ID" value="CAF1458042.1"/>
    <property type="molecule type" value="Genomic_DNA"/>
</dbReference>
<dbReference type="InterPro" id="IPR050704">
    <property type="entry name" value="Peptidase_C85-like"/>
</dbReference>
<dbReference type="InterPro" id="IPR038765">
    <property type="entry name" value="Papain-like_cys_pep_sf"/>
</dbReference>
<evidence type="ECO:0000259" key="1">
    <source>
        <dbReference type="PROSITE" id="PS50802"/>
    </source>
</evidence>
<evidence type="ECO:0000313" key="3">
    <source>
        <dbReference type="EMBL" id="CAF3960578.1"/>
    </source>
</evidence>
<dbReference type="PROSITE" id="PS50802">
    <property type="entry name" value="OTU"/>
    <property type="match status" value="1"/>
</dbReference>
<dbReference type="Gene3D" id="3.90.70.80">
    <property type="match status" value="1"/>
</dbReference>
<dbReference type="Proteomes" id="UP000663868">
    <property type="component" value="Unassembled WGS sequence"/>
</dbReference>
<sequence length="115" mass="13668">MLILSMDMLNMNHFEERLIDKYELNSTKREDVSLKVNYIPKFKTICSLNVTIREIESDGNCYFRALSDQISGSQEGYIILRILILDFLSDNREVFESCIDHGYFSSWEDFIYKMR</sequence>
<dbReference type="SUPFAM" id="SSF54001">
    <property type="entry name" value="Cysteine proteinases"/>
    <property type="match status" value="1"/>
</dbReference>
<name>A0A815Q3F3_9BILA</name>
<gene>
    <name evidence="2" type="ORF">IZO911_LOCUS42761</name>
    <name evidence="3" type="ORF">KXQ929_LOCUS26169</name>
</gene>
<organism evidence="2">
    <name type="scientific">Adineta steineri</name>
    <dbReference type="NCBI Taxonomy" id="433720"/>
    <lineage>
        <taxon>Eukaryota</taxon>
        <taxon>Metazoa</taxon>
        <taxon>Spiralia</taxon>
        <taxon>Gnathifera</taxon>
        <taxon>Rotifera</taxon>
        <taxon>Eurotatoria</taxon>
        <taxon>Bdelloidea</taxon>
        <taxon>Adinetida</taxon>
        <taxon>Adinetidae</taxon>
        <taxon>Adineta</taxon>
    </lineage>
</organism>
<protein>
    <recommendedName>
        <fullName evidence="1">OTU domain-containing protein</fullName>
    </recommendedName>
</protein>
<dbReference type="EMBL" id="CAJOBB010002343">
    <property type="protein sequence ID" value="CAF3960578.1"/>
    <property type="molecule type" value="Genomic_DNA"/>
</dbReference>
<dbReference type="InterPro" id="IPR003323">
    <property type="entry name" value="OTU_dom"/>
</dbReference>
<dbReference type="GO" id="GO:0004843">
    <property type="term" value="F:cysteine-type deubiquitinase activity"/>
    <property type="evidence" value="ECO:0007669"/>
    <property type="project" value="TreeGrafter"/>
</dbReference>
<reference evidence="2" key="1">
    <citation type="submission" date="2021-02" db="EMBL/GenBank/DDBJ databases">
        <authorList>
            <person name="Nowell W R."/>
        </authorList>
    </citation>
    <scope>NUCLEOTIDE SEQUENCE</scope>
</reference>
<dbReference type="PANTHER" id="PTHR12419">
    <property type="entry name" value="OTU DOMAIN CONTAINING PROTEIN"/>
    <property type="match status" value="1"/>
</dbReference>
<comment type="caution">
    <text evidence="2">The sequence shown here is derived from an EMBL/GenBank/DDBJ whole genome shotgun (WGS) entry which is preliminary data.</text>
</comment>
<accession>A0A815Q3F3</accession>